<dbReference type="GO" id="GO:0003677">
    <property type="term" value="F:DNA binding"/>
    <property type="evidence" value="ECO:0007669"/>
    <property type="project" value="UniProtKB-KW"/>
</dbReference>
<dbReference type="SMART" id="SM00345">
    <property type="entry name" value="HTH_GNTR"/>
    <property type="match status" value="1"/>
</dbReference>
<dbReference type="Gene3D" id="1.10.10.10">
    <property type="entry name" value="Winged helix-like DNA-binding domain superfamily/Winged helix DNA-binding domain"/>
    <property type="match status" value="1"/>
</dbReference>
<dbReference type="CDD" id="cd07377">
    <property type="entry name" value="WHTH_GntR"/>
    <property type="match status" value="1"/>
</dbReference>
<reference evidence="5 6" key="1">
    <citation type="submission" date="2016-05" db="EMBL/GenBank/DDBJ databases">
        <title>Draft Genome Sequence of Algibacter sp. Strain SK-16 Isolated from the Surface Water of Aburatsubo Inlet.</title>
        <authorList>
            <person name="Wong S.-K."/>
            <person name="Yoshizawa S."/>
            <person name="Nakajima Y."/>
            <person name="Ogura Y."/>
            <person name="Tetsuya H."/>
            <person name="Hamasaki K."/>
        </authorList>
    </citation>
    <scope>NUCLEOTIDE SEQUENCE [LARGE SCALE GENOMIC DNA]</scope>
    <source>
        <strain evidence="5 6">SK-16</strain>
    </source>
</reference>
<evidence type="ECO:0000256" key="3">
    <source>
        <dbReference type="ARBA" id="ARBA00023163"/>
    </source>
</evidence>
<dbReference type="GO" id="GO:0003700">
    <property type="term" value="F:DNA-binding transcription factor activity"/>
    <property type="evidence" value="ECO:0007669"/>
    <property type="project" value="InterPro"/>
</dbReference>
<keyword evidence="2" id="KW-0238">DNA-binding</keyword>
<dbReference type="InterPro" id="IPR028082">
    <property type="entry name" value="Peripla_BP_I"/>
</dbReference>
<name>A0A1E5TE20_9FLAO</name>
<dbReference type="PANTHER" id="PTHR38445">
    <property type="entry name" value="HTH-TYPE TRANSCRIPTIONAL REPRESSOR YTRA"/>
    <property type="match status" value="1"/>
</dbReference>
<accession>A0A1E5TE20</accession>
<organism evidence="5 6">
    <name type="scientific">Flavivirga aquatica</name>
    <dbReference type="NCBI Taxonomy" id="1849968"/>
    <lineage>
        <taxon>Bacteria</taxon>
        <taxon>Pseudomonadati</taxon>
        <taxon>Bacteroidota</taxon>
        <taxon>Flavobacteriia</taxon>
        <taxon>Flavobacteriales</taxon>
        <taxon>Flavobacteriaceae</taxon>
        <taxon>Flavivirga</taxon>
    </lineage>
</organism>
<keyword evidence="6" id="KW-1185">Reference proteome</keyword>
<dbReference type="PANTHER" id="PTHR38445:SF10">
    <property type="entry name" value="GNTR-FAMILY TRANSCRIPTIONAL REGULATOR"/>
    <property type="match status" value="1"/>
</dbReference>
<evidence type="ECO:0000256" key="2">
    <source>
        <dbReference type="ARBA" id="ARBA00023125"/>
    </source>
</evidence>
<dbReference type="Gene3D" id="3.40.50.2300">
    <property type="match status" value="2"/>
</dbReference>
<dbReference type="STRING" id="1849968.A8C32_12910"/>
<evidence type="ECO:0000313" key="5">
    <source>
        <dbReference type="EMBL" id="OEK09598.1"/>
    </source>
</evidence>
<dbReference type="InterPro" id="IPR036388">
    <property type="entry name" value="WH-like_DNA-bd_sf"/>
</dbReference>
<gene>
    <name evidence="5" type="ORF">A8C32_12910</name>
</gene>
<dbReference type="OrthoDB" id="742238at2"/>
<dbReference type="Pfam" id="PF00392">
    <property type="entry name" value="GntR"/>
    <property type="match status" value="1"/>
</dbReference>
<dbReference type="SUPFAM" id="SSF53822">
    <property type="entry name" value="Periplasmic binding protein-like I"/>
    <property type="match status" value="1"/>
</dbReference>
<protein>
    <submittedName>
        <fullName evidence="5">GntR family transcriptional regulator</fullName>
    </submittedName>
</protein>
<dbReference type="SUPFAM" id="SSF46785">
    <property type="entry name" value="Winged helix' DNA-binding domain"/>
    <property type="match status" value="1"/>
</dbReference>
<evidence type="ECO:0000313" key="6">
    <source>
        <dbReference type="Proteomes" id="UP000095713"/>
    </source>
</evidence>
<dbReference type="InterPro" id="IPR036390">
    <property type="entry name" value="WH_DNA-bd_sf"/>
</dbReference>
<evidence type="ECO:0000256" key="1">
    <source>
        <dbReference type="ARBA" id="ARBA00023015"/>
    </source>
</evidence>
<dbReference type="RefSeq" id="WP_069829033.1">
    <property type="nucleotide sequence ID" value="NZ_MDJD01000007.1"/>
</dbReference>
<dbReference type="AlphaFoldDB" id="A0A1E5TE20"/>
<dbReference type="EMBL" id="MDJD01000007">
    <property type="protein sequence ID" value="OEK09598.1"/>
    <property type="molecule type" value="Genomic_DNA"/>
</dbReference>
<dbReference type="InterPro" id="IPR000524">
    <property type="entry name" value="Tscrpt_reg_HTH_GntR"/>
</dbReference>
<keyword evidence="3" id="KW-0804">Transcription</keyword>
<proteinExistence type="predicted"/>
<keyword evidence="1" id="KW-0805">Transcription regulation</keyword>
<evidence type="ECO:0000259" key="4">
    <source>
        <dbReference type="PROSITE" id="PS50949"/>
    </source>
</evidence>
<dbReference type="Proteomes" id="UP000095713">
    <property type="component" value="Unassembled WGS sequence"/>
</dbReference>
<feature type="domain" description="HTH gntR-type" evidence="4">
    <location>
        <begin position="17"/>
        <end position="85"/>
    </location>
</feature>
<comment type="caution">
    <text evidence="5">The sequence shown here is derived from an EMBL/GenBank/DDBJ whole genome shotgun (WGS) entry which is preliminary data.</text>
</comment>
<sequence length="338" mass="39277">MEVLFDKINDLKLITPLTKHEQIVNAIISKIESKELKKGDRLPSINKMVAEVGFARKTIVKAYEDLKGRGIVESKNFKGYYIADVNTKTKLRVALLLFAFHSFQEDFYNSFREELGKKYIINVFFHHNNLDVFKDIVARISGRYGMYVVAPIQSPEVSLILQKIQYDKLLVIDRHIPLPQEYSYITQEFEDSTYNQLEKLLPQIKKYKKFILFFKGDSDYPIGILNAFNKFVKTHNINAKVEERYIKDSISKNTLYFFIGDSSLWKILKDSKPKNYTIGEDFGILAHNDNGIKEIIFGGITTISIDFKKMAQESANYLKFKEPIRKIIPSKLIQRNSL</sequence>
<dbReference type="PROSITE" id="PS50949">
    <property type="entry name" value="HTH_GNTR"/>
    <property type="match status" value="1"/>
</dbReference>